<dbReference type="GO" id="GO:0006508">
    <property type="term" value="P:proteolysis"/>
    <property type="evidence" value="ECO:0007669"/>
    <property type="project" value="UniProtKB-KW"/>
</dbReference>
<dbReference type="Proteomes" id="UP000199318">
    <property type="component" value="Unassembled WGS sequence"/>
</dbReference>
<dbReference type="Pfam" id="PF00905">
    <property type="entry name" value="Transpeptidase"/>
    <property type="match status" value="1"/>
</dbReference>
<evidence type="ECO:0000256" key="9">
    <source>
        <dbReference type="ARBA" id="ARBA00022801"/>
    </source>
</evidence>
<protein>
    <submittedName>
        <fullName evidence="20">Penicillin-binding protein 2A</fullName>
    </submittedName>
</protein>
<keyword evidence="7" id="KW-0808">Transferase</keyword>
<keyword evidence="12" id="KW-1133">Transmembrane helix</keyword>
<dbReference type="PANTHER" id="PTHR32282">
    <property type="entry name" value="BINDING PROTEIN TRANSPEPTIDASE, PUTATIVE-RELATED"/>
    <property type="match status" value="1"/>
</dbReference>
<keyword evidence="14" id="KW-0511">Multifunctional enzyme</keyword>
<evidence type="ECO:0000259" key="18">
    <source>
        <dbReference type="Pfam" id="PF00905"/>
    </source>
</evidence>
<comment type="similarity">
    <text evidence="1">In the C-terminal section; belongs to the transpeptidase family.</text>
</comment>
<evidence type="ECO:0000256" key="15">
    <source>
        <dbReference type="ARBA" id="ARBA00023316"/>
    </source>
</evidence>
<dbReference type="GO" id="GO:0071555">
    <property type="term" value="P:cell wall organization"/>
    <property type="evidence" value="ECO:0007669"/>
    <property type="project" value="UniProtKB-KW"/>
</dbReference>
<dbReference type="InterPro" id="IPR036950">
    <property type="entry name" value="PBP_transglycosylase"/>
</dbReference>
<dbReference type="EMBL" id="FOGV01000010">
    <property type="protein sequence ID" value="SER96172.1"/>
    <property type="molecule type" value="Genomic_DNA"/>
</dbReference>
<dbReference type="NCBIfam" id="TIGR02074">
    <property type="entry name" value="PBP_1a_fam"/>
    <property type="match status" value="1"/>
</dbReference>
<dbReference type="InterPro" id="IPR023346">
    <property type="entry name" value="Lysozyme-like_dom_sf"/>
</dbReference>
<dbReference type="AlphaFoldDB" id="A0A1H9TG38"/>
<keyword evidence="6" id="KW-0328">Glycosyltransferase</keyword>
<evidence type="ECO:0000256" key="8">
    <source>
        <dbReference type="ARBA" id="ARBA00022692"/>
    </source>
</evidence>
<evidence type="ECO:0000256" key="1">
    <source>
        <dbReference type="ARBA" id="ARBA00007090"/>
    </source>
</evidence>
<evidence type="ECO:0000256" key="2">
    <source>
        <dbReference type="ARBA" id="ARBA00007739"/>
    </source>
</evidence>
<evidence type="ECO:0000256" key="3">
    <source>
        <dbReference type="ARBA" id="ARBA00022475"/>
    </source>
</evidence>
<keyword evidence="15" id="KW-0961">Cell wall biogenesis/degradation</keyword>
<keyword evidence="13" id="KW-0472">Membrane</keyword>
<keyword evidence="9" id="KW-0378">Hydrolase</keyword>
<dbReference type="InterPro" id="IPR012338">
    <property type="entry name" value="Beta-lactam/transpept-like"/>
</dbReference>
<keyword evidence="11" id="KW-0573">Peptidoglycan synthesis</keyword>
<reference evidence="21" key="1">
    <citation type="submission" date="2016-10" db="EMBL/GenBank/DDBJ databases">
        <authorList>
            <person name="de Groot N.N."/>
        </authorList>
    </citation>
    <scope>NUCLEOTIDE SEQUENCE [LARGE SCALE GENOMIC DNA]</scope>
    <source>
        <strain evidence="21">10nlg</strain>
    </source>
</reference>
<evidence type="ECO:0000256" key="4">
    <source>
        <dbReference type="ARBA" id="ARBA00022645"/>
    </source>
</evidence>
<dbReference type="InterPro" id="IPR001460">
    <property type="entry name" value="PCN-bd_Tpept"/>
</dbReference>
<dbReference type="Gene3D" id="3.40.710.10">
    <property type="entry name" value="DD-peptidase/beta-lactamase superfamily"/>
    <property type="match status" value="1"/>
</dbReference>
<gene>
    <name evidence="20" type="ORF">SAMN05444126_1107</name>
</gene>
<keyword evidence="10" id="KW-0133">Cell shape</keyword>
<feature type="domain" description="Penicillin-binding protein transpeptidase" evidence="18">
    <location>
        <begin position="322"/>
        <end position="594"/>
    </location>
</feature>
<dbReference type="PANTHER" id="PTHR32282:SF32">
    <property type="entry name" value="PENICILLIN-BINDING PROTEIN 2A"/>
    <property type="match status" value="1"/>
</dbReference>
<dbReference type="Gene3D" id="1.10.3810.10">
    <property type="entry name" value="Biosynthetic peptidoglycan transglycosylase-like"/>
    <property type="match status" value="1"/>
</dbReference>
<dbReference type="RefSeq" id="WP_242005934.1">
    <property type="nucleotide sequence ID" value="NZ_BJVE01000085.1"/>
</dbReference>
<dbReference type="SUPFAM" id="SSF56601">
    <property type="entry name" value="beta-lactamase/transpeptidase-like"/>
    <property type="match status" value="1"/>
</dbReference>
<dbReference type="GO" id="GO:0008658">
    <property type="term" value="F:penicillin binding"/>
    <property type="evidence" value="ECO:0007669"/>
    <property type="project" value="InterPro"/>
</dbReference>
<evidence type="ECO:0000256" key="12">
    <source>
        <dbReference type="ARBA" id="ARBA00022989"/>
    </source>
</evidence>
<dbReference type="FunFam" id="1.10.3810.10:FF:000001">
    <property type="entry name" value="Penicillin-binding protein 1A"/>
    <property type="match status" value="1"/>
</dbReference>
<evidence type="ECO:0000313" key="20">
    <source>
        <dbReference type="EMBL" id="SER96172.1"/>
    </source>
</evidence>
<evidence type="ECO:0000256" key="13">
    <source>
        <dbReference type="ARBA" id="ARBA00023136"/>
    </source>
</evidence>
<evidence type="ECO:0000256" key="11">
    <source>
        <dbReference type="ARBA" id="ARBA00022984"/>
    </source>
</evidence>
<dbReference type="GO" id="GO:0009002">
    <property type="term" value="F:serine-type D-Ala-D-Ala carboxypeptidase activity"/>
    <property type="evidence" value="ECO:0007669"/>
    <property type="project" value="UniProtKB-EC"/>
</dbReference>
<keyword evidence="21" id="KW-1185">Reference proteome</keyword>
<evidence type="ECO:0000256" key="7">
    <source>
        <dbReference type="ARBA" id="ARBA00022679"/>
    </source>
</evidence>
<evidence type="ECO:0000256" key="14">
    <source>
        <dbReference type="ARBA" id="ARBA00023268"/>
    </source>
</evidence>
<comment type="similarity">
    <text evidence="2">In the N-terminal section; belongs to the glycosyltransferase 51 family.</text>
</comment>
<comment type="catalytic activity">
    <reaction evidence="16">
        <text>Preferential cleavage: (Ac)2-L-Lys-D-Ala-|-D-Ala. Also transpeptidation of peptidyl-alanyl moieties that are N-acyl substituents of D-alanine.</text>
        <dbReference type="EC" id="3.4.16.4"/>
    </reaction>
</comment>
<proteinExistence type="inferred from homology"/>
<keyword evidence="8" id="KW-0812">Transmembrane</keyword>
<evidence type="ECO:0000256" key="16">
    <source>
        <dbReference type="ARBA" id="ARBA00034000"/>
    </source>
</evidence>
<dbReference type="SUPFAM" id="SSF53955">
    <property type="entry name" value="Lysozyme-like"/>
    <property type="match status" value="1"/>
</dbReference>
<dbReference type="GO" id="GO:0030288">
    <property type="term" value="C:outer membrane-bounded periplasmic space"/>
    <property type="evidence" value="ECO:0007669"/>
    <property type="project" value="TreeGrafter"/>
</dbReference>
<keyword evidence="3" id="KW-1003">Cell membrane</keyword>
<dbReference type="GO" id="GO:0009252">
    <property type="term" value="P:peptidoglycan biosynthetic process"/>
    <property type="evidence" value="ECO:0007669"/>
    <property type="project" value="UniProtKB-KW"/>
</dbReference>
<comment type="caution">
    <text evidence="20">The sequence shown here is derived from an EMBL/GenBank/DDBJ whole genome shotgun (WGS) entry which is preliminary data.</text>
</comment>
<evidence type="ECO:0000256" key="10">
    <source>
        <dbReference type="ARBA" id="ARBA00022960"/>
    </source>
</evidence>
<accession>A0A1H9TG38</accession>
<feature type="domain" description="Glycosyl transferase family 51" evidence="19">
    <location>
        <begin position="54"/>
        <end position="228"/>
    </location>
</feature>
<dbReference type="STRING" id="1464123.SAMN05444126_1107"/>
<comment type="catalytic activity">
    <reaction evidence="17">
        <text>[GlcNAc-(1-&gt;4)-Mur2Ac(oyl-L-Ala-gamma-D-Glu-L-Lys-D-Ala-D-Ala)](n)-di-trans,octa-cis-undecaprenyl diphosphate + beta-D-GlcNAc-(1-&gt;4)-Mur2Ac(oyl-L-Ala-gamma-D-Glu-L-Lys-D-Ala-D-Ala)-di-trans,octa-cis-undecaprenyl diphosphate = [GlcNAc-(1-&gt;4)-Mur2Ac(oyl-L-Ala-gamma-D-Glu-L-Lys-D-Ala-D-Ala)](n+1)-di-trans,octa-cis-undecaprenyl diphosphate + di-trans,octa-cis-undecaprenyl diphosphate + H(+)</text>
        <dbReference type="Rhea" id="RHEA:23708"/>
        <dbReference type="Rhea" id="RHEA-COMP:9602"/>
        <dbReference type="Rhea" id="RHEA-COMP:9603"/>
        <dbReference type="ChEBI" id="CHEBI:15378"/>
        <dbReference type="ChEBI" id="CHEBI:58405"/>
        <dbReference type="ChEBI" id="CHEBI:60033"/>
        <dbReference type="ChEBI" id="CHEBI:78435"/>
        <dbReference type="EC" id="2.4.99.28"/>
    </reaction>
</comment>
<dbReference type="GO" id="GO:0008955">
    <property type="term" value="F:peptidoglycan glycosyltransferase activity"/>
    <property type="evidence" value="ECO:0007669"/>
    <property type="project" value="UniProtKB-EC"/>
</dbReference>
<dbReference type="GO" id="GO:0008360">
    <property type="term" value="P:regulation of cell shape"/>
    <property type="evidence" value="ECO:0007669"/>
    <property type="project" value="UniProtKB-KW"/>
</dbReference>
<evidence type="ECO:0000256" key="5">
    <source>
        <dbReference type="ARBA" id="ARBA00022670"/>
    </source>
</evidence>
<name>A0A1H9TG38_9BACI</name>
<sequence length="722" mass="80162">MALKKKLLWTVASVVGVVFTGASVYAGMILFGNYAIDEQELVMSEVTSVVDSEGEMITRMFAENRELVDLDDVPEHVQDAFIAVEDRRFYDHTGIDFRAIGRALYRDLLAGSMDEGGSTITQQLAKNAFLSPEKSLMRKTEEALIAINLEKRYTKDELLGMYLNQIYFGHGAYGIQSAAKLYFDKDVSELEVHEGALLAALPKGPNNYSPFQDEERSLDRRNLVLNVMEQNGYITAEEAVSYKGRTLPSEMTQWTSNPAYNTYVDMILNEAENEHGLSEEEVLSGGYTIEVAMDSAMQEETYHKMTDGSYYPEGGPEQQVQGTAVFLDNDTGGVAAVQGGRDYERKGLNRVTRERQPGSTFKPLAVYAPVLEENVFEPYSLLKDEPTDFDGYSPRNVNESYEGERTVYDALKDSANVPAVWALNELGLDQAKPYLEEQGITFADEGLSVALGGLSEGITPLDLAASYRTFINGGSYSEPYFIESITDRDGETIVQREEEEKEIYSEQTAWDITRMLEAVVDDGTGTAGTFNGPLAGKTGTTQLEGTDGASRDLWFSGFTPEFTGAVWMGFDSSDEDHRMYESSALPTAMMKAILTDAYSSIDNRATAFEQPDETRDLEEPIRLVNIQDLEADVSMSLTGQEIELTWSESEDNRLKYRIYEMDGDGRELIEEVRGTGEYTVKKGYFGSSDFVVVPYNPQAEEEGEPSNVVEAGYSLFSSGEAS</sequence>
<organism evidence="20 21">
    <name type="scientific">Salisediminibacterium halotolerans</name>
    <dbReference type="NCBI Taxonomy" id="517425"/>
    <lineage>
        <taxon>Bacteria</taxon>
        <taxon>Bacillati</taxon>
        <taxon>Bacillota</taxon>
        <taxon>Bacilli</taxon>
        <taxon>Bacillales</taxon>
        <taxon>Bacillaceae</taxon>
        <taxon>Salisediminibacterium</taxon>
    </lineage>
</organism>
<dbReference type="InterPro" id="IPR001264">
    <property type="entry name" value="Glyco_trans_51"/>
</dbReference>
<evidence type="ECO:0000313" key="21">
    <source>
        <dbReference type="Proteomes" id="UP000199318"/>
    </source>
</evidence>
<evidence type="ECO:0000256" key="17">
    <source>
        <dbReference type="ARBA" id="ARBA00049902"/>
    </source>
</evidence>
<evidence type="ECO:0000256" key="6">
    <source>
        <dbReference type="ARBA" id="ARBA00022676"/>
    </source>
</evidence>
<keyword evidence="5" id="KW-0645">Protease</keyword>
<keyword evidence="4" id="KW-0121">Carboxypeptidase</keyword>
<dbReference type="InterPro" id="IPR050396">
    <property type="entry name" value="Glycosyltr_51/Transpeptidase"/>
</dbReference>
<dbReference type="Pfam" id="PF00912">
    <property type="entry name" value="Transgly"/>
    <property type="match status" value="1"/>
</dbReference>
<evidence type="ECO:0000259" key="19">
    <source>
        <dbReference type="Pfam" id="PF00912"/>
    </source>
</evidence>